<dbReference type="STRING" id="1173061.A0A0J9X7Y9"/>
<feature type="compositionally biased region" description="Polar residues" evidence="3">
    <location>
        <begin position="1070"/>
        <end position="1092"/>
    </location>
</feature>
<keyword evidence="2" id="KW-0539">Nucleus</keyword>
<dbReference type="PROSITE" id="PS50048">
    <property type="entry name" value="ZN2_CY6_FUNGAL_2"/>
    <property type="match status" value="1"/>
</dbReference>
<evidence type="ECO:0000313" key="6">
    <source>
        <dbReference type="Proteomes" id="UP000242525"/>
    </source>
</evidence>
<organism evidence="5 6">
    <name type="scientific">Geotrichum candidum</name>
    <name type="common">Oospora lactis</name>
    <name type="synonym">Dipodascus geotrichum</name>
    <dbReference type="NCBI Taxonomy" id="1173061"/>
    <lineage>
        <taxon>Eukaryota</taxon>
        <taxon>Fungi</taxon>
        <taxon>Dikarya</taxon>
        <taxon>Ascomycota</taxon>
        <taxon>Saccharomycotina</taxon>
        <taxon>Dipodascomycetes</taxon>
        <taxon>Dipodascales</taxon>
        <taxon>Dipodascaceae</taxon>
        <taxon>Geotrichum</taxon>
    </lineage>
</organism>
<feature type="region of interest" description="Disordered" evidence="3">
    <location>
        <begin position="1053"/>
        <end position="1134"/>
    </location>
</feature>
<evidence type="ECO:0000256" key="3">
    <source>
        <dbReference type="SAM" id="MobiDB-lite"/>
    </source>
</evidence>
<sequence length="1134" mass="126167">MSADNTNKLPPISTFSHEDEDHQKPLGFKPTLLTVPSSQNYNTSSQYPYATSPNTSSEHLPSLASPYYYSQSVTSSSGLNGPGPTTRRSPSPYYEKHNGSLASDGNASKQTDFLNRQPFLSNPLPSTQGAQPHYLPPNSANSIINTSRQALPVDSSYLPPLRPFDYGAVSPNPSKRQKTTPSSPVTASVGVDGGVPKLTLQVTSPSPSHSSNEYSIKRPDSLAVPPRSRHSTSSPLLSPISNSSNSAAATPSSYELLPEITLSHSPHSSTSTTAVISGNNTVNSATSANNPKRPFRQRRKDPSCDSCRERKVKCDATESSSCSECVSRQLKCQFTKETNRRMSSIKQIRDLEKSIYKLVGHITEYQSLLRDAHVQLPKQLILSENELISEGILSLSNDANPQSPEQQSTPSYLSPVPSPGHSCTYNAVSPVQQSYYKSPSPSLLVPPRRNSDMSGRDLSPSPSTPNTQPFQGLLKTPDFSVTHSRRPSISGHSAHSGENPGGAPEYSAVRSFYRLYNNNVVRMPVSHRLETNPTSVEIPNSKSNELPTDLFSVLPSREAAHVLVEIYRKTYEHWLCPFDDWSEFKTRLDRIYDEPEKFGPTPWNSVVLATLALGVRQNTNPKITFDNADRFIQFAGLHNPIRAFNNKQSLHWTCSYLLISIYLAETNRLEIATVWASAACSMAYEQGLTQPRDSSQRKLWWSLFTWDRLLALRSGRKPFIPENYKPSYMLRFADNENRLQVYASIILHITHIIEVVNETTSTQNVLSKPTLDTFNTHFEMFWSILPETFMSADVTTPLSATDLSILFLIKFTQHVLLRVNLTPLAQPQQTTRTIEALYFGAKNIVRFLRRYKEHLKTTLPSDQDLNETWRKQLSIISFDVMSTHTWQCLLVLIANDDFESAVDALEALEAQAMGRPHVNNYGLYLDGFVKLLLRKNDNMGDYKPLEDLEVTALISTDLQSMDSHAWVWPEVVLPNEGLGIPSVIVDPGSPDPESQQMSFPSNDPPCDNYEDKTEPAVADKNWHDWTGLKRRLQDLKTRRANLKTNQTPLTLLTPRSLDFNNGGTNNGDDSTCNPSTTSFTQDNSNTNGSADSKCTKLQPPPIMVTTEDEPVTIPSSSSFLDPSSASRMSLSRIL</sequence>
<dbReference type="GO" id="GO:0006351">
    <property type="term" value="P:DNA-templated transcription"/>
    <property type="evidence" value="ECO:0007669"/>
    <property type="project" value="InterPro"/>
</dbReference>
<evidence type="ECO:0000259" key="4">
    <source>
        <dbReference type="PROSITE" id="PS50048"/>
    </source>
</evidence>
<feature type="compositionally biased region" description="Low complexity" evidence="3">
    <location>
        <begin position="231"/>
        <end position="253"/>
    </location>
</feature>
<dbReference type="GO" id="GO:0008270">
    <property type="term" value="F:zinc ion binding"/>
    <property type="evidence" value="ECO:0007669"/>
    <property type="project" value="InterPro"/>
</dbReference>
<keyword evidence="6" id="KW-1185">Reference proteome</keyword>
<gene>
    <name evidence="5" type="ORF">BN980_GECA05s03871g</name>
</gene>
<protein>
    <recommendedName>
        <fullName evidence="4">Zn(2)-C6 fungal-type domain-containing protein</fullName>
    </recommendedName>
</protein>
<dbReference type="InterPro" id="IPR050987">
    <property type="entry name" value="AtrR-like"/>
</dbReference>
<keyword evidence="1" id="KW-0479">Metal-binding</keyword>
<feature type="compositionally biased region" description="Polar residues" evidence="3">
    <location>
        <begin position="992"/>
        <end position="1001"/>
    </location>
</feature>
<dbReference type="EMBL" id="CCBN010000005">
    <property type="protein sequence ID" value="CDO53574.1"/>
    <property type="molecule type" value="Genomic_DNA"/>
</dbReference>
<evidence type="ECO:0000256" key="1">
    <source>
        <dbReference type="ARBA" id="ARBA00022723"/>
    </source>
</evidence>
<dbReference type="Proteomes" id="UP000242525">
    <property type="component" value="Unassembled WGS sequence"/>
</dbReference>
<feature type="region of interest" description="Disordered" evidence="3">
    <location>
        <begin position="987"/>
        <end position="1017"/>
    </location>
</feature>
<dbReference type="SUPFAM" id="SSF57701">
    <property type="entry name" value="Zn2/Cys6 DNA-binding domain"/>
    <property type="match status" value="1"/>
</dbReference>
<feature type="region of interest" description="Disordered" evidence="3">
    <location>
        <begin position="436"/>
        <end position="503"/>
    </location>
</feature>
<feature type="region of interest" description="Disordered" evidence="3">
    <location>
        <begin position="395"/>
        <end position="418"/>
    </location>
</feature>
<dbReference type="CDD" id="cd00067">
    <property type="entry name" value="GAL4"/>
    <property type="match status" value="1"/>
</dbReference>
<comment type="caution">
    <text evidence="5">The sequence shown here is derived from an EMBL/GenBank/DDBJ whole genome shotgun (WGS) entry which is preliminary data.</text>
</comment>
<evidence type="ECO:0000256" key="2">
    <source>
        <dbReference type="ARBA" id="ARBA00023242"/>
    </source>
</evidence>
<dbReference type="InterPro" id="IPR007219">
    <property type="entry name" value="XnlR_reg_dom"/>
</dbReference>
<dbReference type="PANTHER" id="PTHR46910">
    <property type="entry name" value="TRANSCRIPTION FACTOR PDR1"/>
    <property type="match status" value="1"/>
</dbReference>
<dbReference type="PANTHER" id="PTHR46910:SF1">
    <property type="entry name" value="MISCELLANEOUS ZN(II)2CYS6 TRANSCRIPTION FACTOR (EUROFUNG)-RELATED"/>
    <property type="match status" value="1"/>
</dbReference>
<feature type="domain" description="Zn(2)-C6 fungal-type" evidence="4">
    <location>
        <begin position="303"/>
        <end position="334"/>
    </location>
</feature>
<feature type="region of interest" description="Disordered" evidence="3">
    <location>
        <begin position="1"/>
        <end position="142"/>
    </location>
</feature>
<dbReference type="Pfam" id="PF00172">
    <property type="entry name" value="Zn_clus"/>
    <property type="match status" value="1"/>
</dbReference>
<feature type="compositionally biased region" description="Low complexity" evidence="3">
    <location>
        <begin position="436"/>
        <end position="447"/>
    </location>
</feature>
<dbReference type="GO" id="GO:0003677">
    <property type="term" value="F:DNA binding"/>
    <property type="evidence" value="ECO:0007669"/>
    <property type="project" value="InterPro"/>
</dbReference>
<feature type="compositionally biased region" description="Low complexity" evidence="3">
    <location>
        <begin position="1115"/>
        <end position="1126"/>
    </location>
</feature>
<reference evidence="5" key="1">
    <citation type="submission" date="2014-03" db="EMBL/GenBank/DDBJ databases">
        <authorList>
            <person name="Casaregola S."/>
        </authorList>
    </citation>
    <scope>NUCLEOTIDE SEQUENCE [LARGE SCALE GENOMIC DNA]</scope>
    <source>
        <strain evidence="5">CLIB 918</strain>
    </source>
</reference>
<feature type="region of interest" description="Disordered" evidence="3">
    <location>
        <begin position="164"/>
        <end position="303"/>
    </location>
</feature>
<feature type="compositionally biased region" description="Polar residues" evidence="3">
    <location>
        <begin position="34"/>
        <end position="59"/>
    </location>
</feature>
<evidence type="ECO:0000313" key="5">
    <source>
        <dbReference type="EMBL" id="CDO53574.1"/>
    </source>
</evidence>
<dbReference type="OrthoDB" id="2110361at2759"/>
<dbReference type="GO" id="GO:0000981">
    <property type="term" value="F:DNA-binding transcription factor activity, RNA polymerase II-specific"/>
    <property type="evidence" value="ECO:0007669"/>
    <property type="project" value="InterPro"/>
</dbReference>
<dbReference type="Gene3D" id="4.10.240.10">
    <property type="entry name" value="Zn(2)-C6 fungal-type DNA-binding domain"/>
    <property type="match status" value="1"/>
</dbReference>
<feature type="compositionally biased region" description="Polar residues" evidence="3">
    <location>
        <begin position="171"/>
        <end position="186"/>
    </location>
</feature>
<dbReference type="SMART" id="SM00066">
    <property type="entry name" value="GAL4"/>
    <property type="match status" value="1"/>
</dbReference>
<feature type="compositionally biased region" description="Low complexity" evidence="3">
    <location>
        <begin position="261"/>
        <end position="290"/>
    </location>
</feature>
<dbReference type="PROSITE" id="PS00463">
    <property type="entry name" value="ZN2_CY6_FUNGAL_1"/>
    <property type="match status" value="1"/>
</dbReference>
<dbReference type="InterPro" id="IPR036864">
    <property type="entry name" value="Zn2-C6_fun-type_DNA-bd_sf"/>
</dbReference>
<feature type="compositionally biased region" description="Polar residues" evidence="3">
    <location>
        <begin position="460"/>
        <end position="470"/>
    </location>
</feature>
<accession>A0A0J9X7Y9</accession>
<dbReference type="InterPro" id="IPR001138">
    <property type="entry name" value="Zn2Cys6_DnaBD"/>
</dbReference>
<dbReference type="AlphaFoldDB" id="A0A0J9X7Y9"/>
<feature type="compositionally biased region" description="Polar residues" evidence="3">
    <location>
        <begin position="395"/>
        <end position="412"/>
    </location>
</feature>
<proteinExistence type="predicted"/>
<feature type="compositionally biased region" description="Polar residues" evidence="3">
    <location>
        <begin position="68"/>
        <end position="79"/>
    </location>
</feature>
<name>A0A0J9X7Y9_GEOCN</name>
<feature type="compositionally biased region" description="Polar residues" evidence="3">
    <location>
        <begin position="100"/>
        <end position="130"/>
    </location>
</feature>
<feature type="compositionally biased region" description="Low complexity" evidence="3">
    <location>
        <begin position="1058"/>
        <end position="1069"/>
    </location>
</feature>
<dbReference type="SMART" id="SM00906">
    <property type="entry name" value="Fungal_trans"/>
    <property type="match status" value="1"/>
</dbReference>
<dbReference type="CDD" id="cd12148">
    <property type="entry name" value="fungal_TF_MHR"/>
    <property type="match status" value="1"/>
</dbReference>